<accession>A0A3G8ZTM5</accession>
<gene>
    <name evidence="1" type="ORF">EH165_03700</name>
</gene>
<evidence type="ECO:0000313" key="2">
    <source>
        <dbReference type="Proteomes" id="UP000268084"/>
    </source>
</evidence>
<sequence>MADRRNATMRDMGVAVAVLVVALLLVVGAMGGWSFQPGGPAEGETLTADVTDGFSRAGATLEFATVVPKGLPSNWIGNSFSINNPATGAQGAPLARGGWVLPDGRFITLVESPAAGPVVVAQEIGQGLSGSGQVQASGLKWDVYPGQRTEVAWVTAVGGVTLMITGSADITAFQTLAAAVVKQ</sequence>
<dbReference type="AlphaFoldDB" id="A0A3G8ZTM5"/>
<protein>
    <submittedName>
        <fullName evidence="1">DUF4245 family protein</fullName>
    </submittedName>
</protein>
<keyword evidence="2" id="KW-1185">Reference proteome</keyword>
<reference evidence="1 2" key="2">
    <citation type="submission" date="2018-12" db="EMBL/GenBank/DDBJ databases">
        <title>Nakamurella antarcticus sp. nov., isolated from Antarctica South Shetland Islands soil.</title>
        <authorList>
            <person name="Peng F."/>
        </authorList>
    </citation>
    <scope>NUCLEOTIDE SEQUENCE [LARGE SCALE GENOMIC DNA]</scope>
    <source>
        <strain evidence="1 2">S14-144</strain>
    </source>
</reference>
<dbReference type="InterPro" id="IPR025339">
    <property type="entry name" value="DUF4245"/>
</dbReference>
<reference evidence="1 2" key="1">
    <citation type="submission" date="2018-11" db="EMBL/GenBank/DDBJ databases">
        <authorList>
            <person name="Da X."/>
        </authorList>
    </citation>
    <scope>NUCLEOTIDE SEQUENCE [LARGE SCALE GENOMIC DNA]</scope>
    <source>
        <strain evidence="1 2">S14-144</strain>
    </source>
</reference>
<dbReference type="EMBL" id="CP034170">
    <property type="protein sequence ID" value="AZI57396.1"/>
    <property type="molecule type" value="Genomic_DNA"/>
</dbReference>
<dbReference type="OrthoDB" id="4772660at2"/>
<dbReference type="KEGG" id="nak:EH165_03700"/>
<organism evidence="1 2">
    <name type="scientific">Nakamurella antarctica</name>
    <dbReference type="NCBI Taxonomy" id="1902245"/>
    <lineage>
        <taxon>Bacteria</taxon>
        <taxon>Bacillati</taxon>
        <taxon>Actinomycetota</taxon>
        <taxon>Actinomycetes</taxon>
        <taxon>Nakamurellales</taxon>
        <taxon>Nakamurellaceae</taxon>
        <taxon>Nakamurella</taxon>
    </lineage>
</organism>
<dbReference type="RefSeq" id="WP_124798081.1">
    <property type="nucleotide sequence ID" value="NZ_CP034170.1"/>
</dbReference>
<evidence type="ECO:0000313" key="1">
    <source>
        <dbReference type="EMBL" id="AZI57396.1"/>
    </source>
</evidence>
<dbReference type="Proteomes" id="UP000268084">
    <property type="component" value="Chromosome"/>
</dbReference>
<name>A0A3G8ZTM5_9ACTN</name>
<proteinExistence type="predicted"/>
<dbReference type="Pfam" id="PF14030">
    <property type="entry name" value="DUF4245"/>
    <property type="match status" value="1"/>
</dbReference>